<reference evidence="2" key="1">
    <citation type="submission" date="2017-06" db="EMBL/GenBank/DDBJ databases">
        <authorList>
            <person name="Varghese N."/>
            <person name="Submissions S."/>
        </authorList>
    </citation>
    <scope>NUCLEOTIDE SEQUENCE [LARGE SCALE GENOMIC DNA]</scope>
    <source>
        <strain evidence="2">LNB2</strain>
    </source>
</reference>
<keyword evidence="2" id="KW-1185">Reference proteome</keyword>
<sequence length="106" mass="11486">MTRAPAPAGQDRNGGGESRRHFVHVYAVIRVKVAVDATDHRSAMEAADELLFQNGFAVRLTPAGDGIIDADYTSDVAGYLVDEAGDDAFLRSASYGPNHEVERRRP</sequence>
<organism evidence="1 2">
    <name type="scientific">Edaphosphingomonas laterariae</name>
    <dbReference type="NCBI Taxonomy" id="861865"/>
    <lineage>
        <taxon>Bacteria</taxon>
        <taxon>Pseudomonadati</taxon>
        <taxon>Pseudomonadota</taxon>
        <taxon>Alphaproteobacteria</taxon>
        <taxon>Sphingomonadales</taxon>
        <taxon>Rhizorhabdaceae</taxon>
        <taxon>Edaphosphingomonas</taxon>
    </lineage>
</organism>
<gene>
    <name evidence="1" type="ORF">SAMN06295912_11287</name>
</gene>
<accession>A0A239GI21</accession>
<evidence type="ECO:0000313" key="1">
    <source>
        <dbReference type="EMBL" id="SNS68837.1"/>
    </source>
</evidence>
<dbReference type="EMBL" id="FZOS01000012">
    <property type="protein sequence ID" value="SNS68837.1"/>
    <property type="molecule type" value="Genomic_DNA"/>
</dbReference>
<dbReference type="AlphaFoldDB" id="A0A239GI21"/>
<dbReference type="OrthoDB" id="7509572at2"/>
<proteinExistence type="predicted"/>
<protein>
    <submittedName>
        <fullName evidence="1">Uncharacterized protein</fullName>
    </submittedName>
</protein>
<name>A0A239GI21_9SPHN</name>
<dbReference type="Proteomes" id="UP000198281">
    <property type="component" value="Unassembled WGS sequence"/>
</dbReference>
<evidence type="ECO:0000313" key="2">
    <source>
        <dbReference type="Proteomes" id="UP000198281"/>
    </source>
</evidence>
<dbReference type="RefSeq" id="WP_089219910.1">
    <property type="nucleotide sequence ID" value="NZ_FZOS01000012.1"/>
</dbReference>